<feature type="compositionally biased region" description="Low complexity" evidence="1">
    <location>
        <begin position="155"/>
        <end position="175"/>
    </location>
</feature>
<evidence type="ECO:0000313" key="2">
    <source>
        <dbReference type="EMBL" id="KAL0993618.1"/>
    </source>
</evidence>
<gene>
    <name evidence="2" type="ORF">UPYG_G00110630</name>
</gene>
<dbReference type="EMBL" id="JAGEUA010000003">
    <property type="protein sequence ID" value="KAL0993618.1"/>
    <property type="molecule type" value="Genomic_DNA"/>
</dbReference>
<proteinExistence type="predicted"/>
<dbReference type="AlphaFoldDB" id="A0ABD0X2U2"/>
<dbReference type="PANTHER" id="PTHR31025:SF22">
    <property type="entry name" value="IP13529P"/>
    <property type="match status" value="1"/>
</dbReference>
<comment type="caution">
    <text evidence="2">The sequence shown here is derived from an EMBL/GenBank/DDBJ whole genome shotgun (WGS) entry which is preliminary data.</text>
</comment>
<organism evidence="2 3">
    <name type="scientific">Umbra pygmaea</name>
    <name type="common">Eastern mudminnow</name>
    <dbReference type="NCBI Taxonomy" id="75934"/>
    <lineage>
        <taxon>Eukaryota</taxon>
        <taxon>Metazoa</taxon>
        <taxon>Chordata</taxon>
        <taxon>Craniata</taxon>
        <taxon>Vertebrata</taxon>
        <taxon>Euteleostomi</taxon>
        <taxon>Actinopterygii</taxon>
        <taxon>Neopterygii</taxon>
        <taxon>Teleostei</taxon>
        <taxon>Protacanthopterygii</taxon>
        <taxon>Esociformes</taxon>
        <taxon>Umbridae</taxon>
        <taxon>Umbra</taxon>
    </lineage>
</organism>
<protein>
    <submittedName>
        <fullName evidence="2">Uncharacterized protein</fullName>
    </submittedName>
</protein>
<accession>A0ABD0X2U2</accession>
<dbReference type="PANTHER" id="PTHR31025">
    <property type="entry name" value="SI:CH211-196P9.1-RELATED"/>
    <property type="match status" value="1"/>
</dbReference>
<reference evidence="2 3" key="1">
    <citation type="submission" date="2024-06" db="EMBL/GenBank/DDBJ databases">
        <authorList>
            <person name="Pan Q."/>
            <person name="Wen M."/>
            <person name="Jouanno E."/>
            <person name="Zahm M."/>
            <person name="Klopp C."/>
            <person name="Cabau C."/>
            <person name="Louis A."/>
            <person name="Berthelot C."/>
            <person name="Parey E."/>
            <person name="Roest Crollius H."/>
            <person name="Montfort J."/>
            <person name="Robinson-Rechavi M."/>
            <person name="Bouchez O."/>
            <person name="Lampietro C."/>
            <person name="Lopez Roques C."/>
            <person name="Donnadieu C."/>
            <person name="Postlethwait J."/>
            <person name="Bobe J."/>
            <person name="Verreycken H."/>
            <person name="Guiguen Y."/>
        </authorList>
    </citation>
    <scope>NUCLEOTIDE SEQUENCE [LARGE SCALE GENOMIC DNA]</scope>
    <source>
        <strain evidence="2">Up_M1</strain>
        <tissue evidence="2">Testis</tissue>
    </source>
</reference>
<sequence>MPPLHPFRVFIHERLLSVADELFVAFEKTVTEYQEENNHLRRLLRVKPELQLCEIVMDGGSDLASFITSTLQHLKTLEPLLEALLELGVQDLEDLSYIQESDLLHVLKPVEARKLLSQFKTTSQKDALNSPPSTQSFSNTACDSSHTQPDEMFPSGGYSSASSKSPRSTSSSSMGCTPRRLSDNSWHFHFEIPWKKMPSEVITTLEAGKRPKKCERLEIIRLIVSEILTVCPSPKKKHISEIARQVAKVYPLAFTDVIEGEIVGSGYDSLTKQMISRVDNLKRGSTPLSLKRLKGNVISTSEGEDTPPRKRRLDTYGCMNWQPISLPPDETLESQKHAQEQLKKMYEERCNDTKCIESMMRTTFFTQRKDIISGIETSDLIDEWPYLFERTGMITHFKELTGMDIDDKAIANKYARVVSFLKSSEKAGKMETVLIEMETSSKNDADVNAAGFLQLLLRYFNEDEDQMLHKLDQKTLPSEVDCAELPSTPCIVVCGRSPLAAENFMLSVDQTIVNGHITVFTDALVLMFASYYCLNISYPAAQGATLEFLQRCLFKINPDRGSKVEKNAFRKQQAVSPKVLTLITKIADYEWRE</sequence>
<evidence type="ECO:0000313" key="3">
    <source>
        <dbReference type="Proteomes" id="UP001557470"/>
    </source>
</evidence>
<evidence type="ECO:0000256" key="1">
    <source>
        <dbReference type="SAM" id="MobiDB-lite"/>
    </source>
</evidence>
<keyword evidence="3" id="KW-1185">Reference proteome</keyword>
<name>A0ABD0X2U2_UMBPY</name>
<feature type="compositionally biased region" description="Polar residues" evidence="1">
    <location>
        <begin position="122"/>
        <end position="147"/>
    </location>
</feature>
<feature type="region of interest" description="Disordered" evidence="1">
    <location>
        <begin position="122"/>
        <end position="178"/>
    </location>
</feature>
<dbReference type="Proteomes" id="UP001557470">
    <property type="component" value="Unassembled WGS sequence"/>
</dbReference>